<evidence type="ECO:0000313" key="7">
    <source>
        <dbReference type="EMBL" id="KAF7284317.1"/>
    </source>
</evidence>
<dbReference type="GO" id="GO:0005829">
    <property type="term" value="C:cytosol"/>
    <property type="evidence" value="ECO:0007669"/>
    <property type="project" value="UniProtKB-ARBA"/>
</dbReference>
<dbReference type="PANTHER" id="PTHR22845">
    <property type="entry name" value="APOPTOTIC PROTEASE-ACTIVATING FACTOR 1"/>
    <property type="match status" value="1"/>
</dbReference>
<name>A0A834ISW1_RHYFE</name>
<evidence type="ECO:0000256" key="3">
    <source>
        <dbReference type="ARBA" id="ARBA00022737"/>
    </source>
</evidence>
<keyword evidence="8" id="KW-1185">Reference proteome</keyword>
<evidence type="ECO:0000256" key="2">
    <source>
        <dbReference type="ARBA" id="ARBA00022703"/>
    </source>
</evidence>
<dbReference type="Gene3D" id="2.130.10.10">
    <property type="entry name" value="YVTN repeat-like/Quinoprotein amine dehydrogenase"/>
    <property type="match status" value="3"/>
</dbReference>
<dbReference type="SMART" id="SM00320">
    <property type="entry name" value="WD40"/>
    <property type="match status" value="6"/>
</dbReference>
<dbReference type="InterPro" id="IPR048975">
    <property type="entry name" value="WHD_APAF1"/>
</dbReference>
<dbReference type="InterPro" id="IPR041452">
    <property type="entry name" value="APAF1_C"/>
</dbReference>
<dbReference type="Proteomes" id="UP000625711">
    <property type="component" value="Unassembled WGS sequence"/>
</dbReference>
<dbReference type="InterPro" id="IPR001680">
    <property type="entry name" value="WD40_rpt"/>
</dbReference>
<dbReference type="InterPro" id="IPR002182">
    <property type="entry name" value="NB-ARC"/>
</dbReference>
<gene>
    <name evidence="7" type="ORF">GWI33_022300</name>
</gene>
<reference evidence="7" key="1">
    <citation type="submission" date="2020-08" db="EMBL/GenBank/DDBJ databases">
        <title>Genome sequencing and assembly of the red palm weevil Rhynchophorus ferrugineus.</title>
        <authorList>
            <person name="Dias G.B."/>
            <person name="Bergman C.M."/>
            <person name="Manee M."/>
        </authorList>
    </citation>
    <scope>NUCLEOTIDE SEQUENCE</scope>
    <source>
        <strain evidence="7">AA-2017</strain>
        <tissue evidence="7">Whole larva</tissue>
    </source>
</reference>
<dbReference type="GO" id="GO:0006915">
    <property type="term" value="P:apoptotic process"/>
    <property type="evidence" value="ECO:0007669"/>
    <property type="project" value="UniProtKB-KW"/>
</dbReference>
<dbReference type="Pfam" id="PF00400">
    <property type="entry name" value="WD40"/>
    <property type="match status" value="2"/>
</dbReference>
<comment type="caution">
    <text evidence="7">The sequence shown here is derived from an EMBL/GenBank/DDBJ whole genome shotgun (WGS) entry which is preliminary data.</text>
</comment>
<keyword evidence="1" id="KW-0853">WD repeat</keyword>
<dbReference type="SUPFAM" id="SSF50978">
    <property type="entry name" value="WD40 repeat-like"/>
    <property type="match status" value="1"/>
</dbReference>
<evidence type="ECO:0000259" key="4">
    <source>
        <dbReference type="Pfam" id="PF00931"/>
    </source>
</evidence>
<evidence type="ECO:0000259" key="5">
    <source>
        <dbReference type="Pfam" id="PF17908"/>
    </source>
</evidence>
<dbReference type="InterPro" id="IPR036388">
    <property type="entry name" value="WH-like_DNA-bd_sf"/>
</dbReference>
<evidence type="ECO:0000313" key="8">
    <source>
        <dbReference type="Proteomes" id="UP000625711"/>
    </source>
</evidence>
<dbReference type="OrthoDB" id="1357022at2759"/>
<keyword evidence="2" id="KW-0053">Apoptosis</keyword>
<evidence type="ECO:0000259" key="6">
    <source>
        <dbReference type="Pfam" id="PF21296"/>
    </source>
</evidence>
<feature type="domain" description="Apoptotic protease-activating factor 1 winged-helix" evidence="6">
    <location>
        <begin position="354"/>
        <end position="413"/>
    </location>
</feature>
<dbReference type="PANTHER" id="PTHR22845:SF5">
    <property type="entry name" value="APOPTOTIC PROTEASE-ACTIVATING FACTOR 1"/>
    <property type="match status" value="1"/>
</dbReference>
<dbReference type="InterPro" id="IPR027417">
    <property type="entry name" value="P-loop_NTPase"/>
</dbReference>
<evidence type="ECO:0000256" key="1">
    <source>
        <dbReference type="ARBA" id="ARBA00022574"/>
    </source>
</evidence>
<keyword evidence="3" id="KW-0677">Repeat</keyword>
<dbReference type="Gene3D" id="1.25.40.370">
    <property type="match status" value="1"/>
</dbReference>
<feature type="domain" description="NB-ARC" evidence="4">
    <location>
        <begin position="111"/>
        <end position="245"/>
    </location>
</feature>
<dbReference type="Pfam" id="PF21296">
    <property type="entry name" value="WHD_APAF1"/>
    <property type="match status" value="1"/>
</dbReference>
<dbReference type="Pfam" id="PF17908">
    <property type="entry name" value="APAF1_C"/>
    <property type="match status" value="1"/>
</dbReference>
<dbReference type="GO" id="GO:0043531">
    <property type="term" value="F:ADP binding"/>
    <property type="evidence" value="ECO:0007669"/>
    <property type="project" value="InterPro"/>
</dbReference>
<feature type="domain" description="APAF-1 helical" evidence="5">
    <location>
        <begin position="427"/>
        <end position="544"/>
    </location>
</feature>
<dbReference type="InterPro" id="IPR036322">
    <property type="entry name" value="WD40_repeat_dom_sf"/>
</dbReference>
<dbReference type="Gene3D" id="3.40.50.300">
    <property type="entry name" value="P-loop containing nucleotide triphosphate hydrolases"/>
    <property type="match status" value="1"/>
</dbReference>
<dbReference type="SUPFAM" id="SSF52540">
    <property type="entry name" value="P-loop containing nucleoside triphosphate hydrolases"/>
    <property type="match status" value="1"/>
</dbReference>
<organism evidence="7 8">
    <name type="scientific">Rhynchophorus ferrugineus</name>
    <name type="common">Red palm weevil</name>
    <name type="synonym">Curculio ferrugineus</name>
    <dbReference type="NCBI Taxonomy" id="354439"/>
    <lineage>
        <taxon>Eukaryota</taxon>
        <taxon>Metazoa</taxon>
        <taxon>Ecdysozoa</taxon>
        <taxon>Arthropoda</taxon>
        <taxon>Hexapoda</taxon>
        <taxon>Insecta</taxon>
        <taxon>Pterygota</taxon>
        <taxon>Neoptera</taxon>
        <taxon>Endopterygota</taxon>
        <taxon>Coleoptera</taxon>
        <taxon>Polyphaga</taxon>
        <taxon>Cucujiformia</taxon>
        <taxon>Curculionidae</taxon>
        <taxon>Dryophthorinae</taxon>
        <taxon>Rhynchophorus</taxon>
    </lineage>
</organism>
<evidence type="ECO:0008006" key="9">
    <source>
        <dbReference type="Google" id="ProtNLM"/>
    </source>
</evidence>
<dbReference type="Gene3D" id="1.10.10.10">
    <property type="entry name" value="Winged helix-like DNA-binding domain superfamily/Winged helix DNA-binding domain"/>
    <property type="match status" value="1"/>
</dbReference>
<accession>A0A834ISW1</accession>
<dbReference type="Pfam" id="PF00931">
    <property type="entry name" value="NB-ARC"/>
    <property type="match status" value="1"/>
</dbReference>
<proteinExistence type="predicted"/>
<protein>
    <recommendedName>
        <fullName evidence="9">Apoptotic protease-activating factor 1</fullName>
    </recommendedName>
</protein>
<dbReference type="EMBL" id="JAACXV010000079">
    <property type="protein sequence ID" value="KAF7284317.1"/>
    <property type="molecule type" value="Genomic_DNA"/>
</dbReference>
<dbReference type="InterPro" id="IPR015943">
    <property type="entry name" value="WD40/YVTN_repeat-like_dom_sf"/>
</dbReference>
<sequence>MADFTISEITHYASVIDTSKFIDFAIQLGVLDKKAYCDISFLSKKQQLNVIFNKIAEKGSQYIDLVHKRLMRDFPNINEIIEDDYKFNKCLVQGSIPKLPFYYVNREFLTNKLKRSLETLQLGESLVIHGMVGYGKSCLVNAALRDKHLAKHFDYQIFWINFENINPEDNLLLLNRRICELLNLPNSCGSPKDNLRKLFQSSIDLKNALLVLDNVNDKDIIHVFNLGWKRVITTQLKDIIKECDDHIEVDKGFLWKDVLKMFKRSLSTNEIFEEEALHIYNSCNGHPVVINMICQYLWKNRHSKNDRDLWLNIQDKLLTGDYMLDHQSTLLSDIYRRLKTSIRQLSLENLISKFYDLAIFPIDVNIPLTVLQILWNLPELNVRNIMSTFCENSLIVQSYCEKNGKYVYAIHKVLAYYLKSEFKDQLQIINRQLIAGYHRLTRGDFQLLPDDNYSFCFLGYHLAQSHLDAFSIYTDLLFLEAYLKKAGKYNVLNDMDTFQRFYTNMFDHDVLVLQSRRFTLLKDLINKFGSILYNFPNIDIIQYVFQDRAQNWPSLPIERTNNRLLFKFLTPFDEELKDYEEIRMSEDISCAAFTTLNYILVGCCQGSIKLFYGLQNKEICTFSGHSSSVKKLVVSPDKKYFLSISDDGLMIWKLPLSIKPCTEGALSYIPQIKQSNWKDFFCPENSQTYWPKKTFKLEDDELVTAAFYEEFSKWPYIVTGSSQGCCTIYDIRTGMIVLKPLVVSSELTCVCLTRKKLIFSYDILIEIRGISIGDNSSYDGSSMTLFNDDNVIDFFYSKQHMLSVSSGCIHAWNLNFSDSSNKQLYKFKSALKAKRYVSSVLTKDSKYLLLNTDIGAIYIWDTIKRETVTEFKIEGHIRSLDTSCKENNTGQIMLISSDRKMLQQTSQVHWKDNQVYVLLVSSDNKIRIYRGLSLISETDTINSEITCMCFSCGDYVVYGLENGQIWVFSIKERIYYMLNSIDNRGPIRFVDCIEMTDSYLVDNMNTSRDWDMNSNCNTAKFLGLVIAICDEYLSIHSGFESHAILERFNPPVHLFKNPSVFYMRSNLFLIDQYCNIFTLDLKSRNRGMVKIKGYSHLNFRISAMSFCASKGCLVLAASRNGNSFLDLVCITEREATLMDSWKIESEAISCAISHDGVFVAAGFNDGKILIWDVSERKEHFLPQYHTDSVDHLLFSPNINLILISLSSVVAIWSLELFAGPSEAFGFELLSHFDTPTTLVMDYNYWCNRKPYKDGCLLSCLRFHAKPVYLSHSGDFSTFFVMDDKNKIYIFKIADYSY</sequence>